<feature type="domain" description="Pyruvate kinase barrel" evidence="14">
    <location>
        <begin position="345"/>
        <end position="664"/>
    </location>
</feature>
<evidence type="ECO:0000256" key="7">
    <source>
        <dbReference type="ARBA" id="ARBA00022741"/>
    </source>
</evidence>
<sequence>MWVISHAPCQEMGKKVECLGDLQGPKFRVGELAADPVELKNGDILEFGICKDDSDLIRPGRITMKPTVEQNALVKACKPGTPLLLEDGIMEVKVVEKCSETELKVVVIRGGKLKARKGVNVPDVEIDCAALTEKDIEDAEYLLQLDPPIEYICVSFAQKGQDLQELIDIMDRLKVPADKRPKICPKIEKPQAFTNIEGIIAKSQALMVARGDLGVELGLNRVPFAQKLLIQRAKQAGLFVITATQMVESMIENPVPTRAEVSDLMNAVWDGTDAVMLSGEAATGKFPCEAVMAEASATREAETVKHRLQKACPYVAIDSRLPLRPPRALNCGMALKRQETDHNKRKTKVVASLGPASWSEEMIPKMIQAGADIFRLNCSHRRGGDFERVYPLIRKAAQELGRKVECLGDLQGPKFRVGELASDPIPLKDGDVLEFGICKDDSDLIRPGRITMKPTIEQNALVKACTPGTPLLLEDGIMEVRVVEKLSDTELKVKVVRGGKLKARKGVNVPTVQIDCAALTEKDIEDAEYLLQLDPPIEYICVSFVQKGQDLQELIDIMDRLKIPQDGALTNIEGIIAKSQALMVARGDLGVELELERVPFAQKLLIRRAKDAGLFVINATQMVESMIEQPIPTRAEVSDLQNAVWDGADAVMLSGEAASGRYPCALADITCADLMLCQSESVMAEADAALEAESVKHLFVPQVFDDYVVDEANKPRELDDSKRRTKVVASLGPSSWSDEMIQKMILAGTDIFRLNCSHRRGGDFERVYPLIRKHSKELGVNVACLGDLQGPKFRVGELLGCMVWNALVEACKVGTVLLIEDGLMEVKVTEKISNTELKVEVIRGGKLKARKGVNVPDLEINCAALTSKDIEDAEFLLQLDPPIEYICVSFVQKGQDLQELIDIMDRLKIPAERRPKICPKIEKPQALTNIDGIIAKSQALMVARGDLGVELGLNRVPFAQKLLIARAKQAGLFVINATQVVESMINNPVPTRAEVSDVCNAVWDGADAVMLSGEAASGNFPLEAVMAEASAAREAESVKHRLRRACPPVESGDVVPPMLHVNMGNKKQETNDALRKTKVVASLGPASWSEEMIPKMVAAGTDIFRLNCSHRRGGDFERVYPLIRKAAQDLGRKVECLGDLQGPKFRVGELAGDPIELVNGEILEFGISKDDNDNIRPGRITMKPTLEQNALIAAAKVGIDLLLEDGIMKVNVVEKLSNTELKVKVVRGGKLKARKGVNVPDVEIDCAALTAKDIEDAEFLLQLDPPIEYICVSFVQKGQDLQELIDIMDRLKIPQERRPKICPKIEKPQALTNIDGIIAKSEALMVARGDLGVELELERVPFAQKLLIRKAKDAGLFVINATQMVESMIESPVPTRAEVSDLQNAIWDGADAVMLSGEAASGKFPCEAVMAEAEAALEAESVKDLLQPRLGVDYFCDEGNKPREMDDAKRRTKVVASLGPASWSEEMIPKMIEAGTDIFRLNCSHRRGGDFERVYPLIRKTAQQMGKKVECLGDLQGPKFRVGELAGDPVELKNGEIVECVPDVLRDRDLALARFGISVDDNDNIRPGRITMKPTTEQNALVKGCKVGTTLLIEDGIMEVIVTEKLSDTELKVQITRGGKLKARKGVNVPDIEIDCAALTVKDIEDAEFLLQLDPPIEYICVSFAQKAQDLQELIDIMDRLKIPAEKRPKICPKIEKPQALTNIDGIIEKSEALMVARGDLGVELGLCRVPFAQKLLIRKEYPKSLRFVRHIPTISRSACEDKWGDGAGQAKQAGLFVITATQMVESMIEAPVPTRAEVSDLCNAVWDGTDAVMLSGEAASGKFPCEAVLAEASAVREAESVEHRVFPAPWFAGEARCSLKTGPDMNDSSHCPEFNMSQCKDLRAAFADLRRSLRWFEQWFQSEQ</sequence>
<organism evidence="15 16">
    <name type="scientific">Durusdinium trenchii</name>
    <dbReference type="NCBI Taxonomy" id="1381693"/>
    <lineage>
        <taxon>Eukaryota</taxon>
        <taxon>Sar</taxon>
        <taxon>Alveolata</taxon>
        <taxon>Dinophyceae</taxon>
        <taxon>Suessiales</taxon>
        <taxon>Symbiodiniaceae</taxon>
        <taxon>Durusdinium</taxon>
    </lineage>
</organism>
<keyword evidence="16" id="KW-1185">Reference proteome</keyword>
<evidence type="ECO:0000259" key="14">
    <source>
        <dbReference type="Pfam" id="PF00224"/>
    </source>
</evidence>
<comment type="pathway">
    <text evidence="2 13">Carbohydrate degradation; glycolysis; pyruvate from D-glyceraldehyde 3-phosphate: step 5/5.</text>
</comment>
<reference evidence="15 16" key="1">
    <citation type="submission" date="2024-02" db="EMBL/GenBank/DDBJ databases">
        <authorList>
            <person name="Chen Y."/>
            <person name="Shah S."/>
            <person name="Dougan E. K."/>
            <person name="Thang M."/>
            <person name="Chan C."/>
        </authorList>
    </citation>
    <scope>NUCLEOTIDE SEQUENCE [LARGE SCALE GENOMIC DNA]</scope>
</reference>
<dbReference type="NCBIfam" id="TIGR01064">
    <property type="entry name" value="pyruv_kin"/>
    <property type="match status" value="2"/>
</dbReference>
<dbReference type="InterPro" id="IPR040442">
    <property type="entry name" value="Pyrv_kinase-like_dom_sf"/>
</dbReference>
<feature type="domain" description="Pyruvate kinase barrel" evidence="14">
    <location>
        <begin position="9"/>
        <end position="291"/>
    </location>
</feature>
<evidence type="ECO:0000256" key="13">
    <source>
        <dbReference type="RuleBase" id="RU000504"/>
    </source>
</evidence>
<dbReference type="Gene3D" id="3.20.20.60">
    <property type="entry name" value="Phosphoenolpyruvate-binding domains"/>
    <property type="match status" value="5"/>
</dbReference>
<dbReference type="InterPro" id="IPR011037">
    <property type="entry name" value="Pyrv_Knase-like_insert_dom_sf"/>
</dbReference>
<keyword evidence="10 13" id="KW-0460">Magnesium</keyword>
<dbReference type="InterPro" id="IPR015806">
    <property type="entry name" value="Pyrv_Knase_insert_dom_sf"/>
</dbReference>
<gene>
    <name evidence="15" type="ORF">CCMP2556_LOCUS46554</name>
</gene>
<evidence type="ECO:0000256" key="4">
    <source>
        <dbReference type="ARBA" id="ARBA00012142"/>
    </source>
</evidence>
<name>A0ABP0RD08_9DINO</name>
<keyword evidence="5 13" id="KW-0808">Transferase</keyword>
<keyword evidence="7" id="KW-0547">Nucleotide-binding</keyword>
<evidence type="ECO:0000256" key="9">
    <source>
        <dbReference type="ARBA" id="ARBA00022840"/>
    </source>
</evidence>
<evidence type="ECO:0000256" key="3">
    <source>
        <dbReference type="ARBA" id="ARBA00008663"/>
    </source>
</evidence>
<proteinExistence type="inferred from homology"/>
<comment type="catalytic activity">
    <reaction evidence="13">
        <text>pyruvate + ATP = phosphoenolpyruvate + ADP + H(+)</text>
        <dbReference type="Rhea" id="RHEA:18157"/>
        <dbReference type="ChEBI" id="CHEBI:15361"/>
        <dbReference type="ChEBI" id="CHEBI:15378"/>
        <dbReference type="ChEBI" id="CHEBI:30616"/>
        <dbReference type="ChEBI" id="CHEBI:58702"/>
        <dbReference type="ChEBI" id="CHEBI:456216"/>
        <dbReference type="EC" id="2.7.1.40"/>
    </reaction>
</comment>
<feature type="domain" description="Pyruvate kinase barrel" evidence="14">
    <location>
        <begin position="1771"/>
        <end position="1829"/>
    </location>
</feature>
<evidence type="ECO:0000256" key="12">
    <source>
        <dbReference type="ARBA" id="ARBA00023317"/>
    </source>
</evidence>
<dbReference type="SUPFAM" id="SSF50800">
    <property type="entry name" value="PK beta-barrel domain-like"/>
    <property type="match status" value="5"/>
</dbReference>
<accession>A0ABP0RD08</accession>
<dbReference type="InterPro" id="IPR001697">
    <property type="entry name" value="Pyr_Knase"/>
</dbReference>
<comment type="caution">
    <text evidence="15">The sequence shown here is derived from an EMBL/GenBank/DDBJ whole genome shotgun (WGS) entry which is preliminary data.</text>
</comment>
<dbReference type="InterPro" id="IPR015813">
    <property type="entry name" value="Pyrv/PenolPyrv_kinase-like_dom"/>
</dbReference>
<dbReference type="EMBL" id="CAXAMN010025805">
    <property type="protein sequence ID" value="CAK9098233.1"/>
    <property type="molecule type" value="Genomic_DNA"/>
</dbReference>
<evidence type="ECO:0000256" key="11">
    <source>
        <dbReference type="ARBA" id="ARBA00023152"/>
    </source>
</evidence>
<keyword evidence="6" id="KW-0479">Metal-binding</keyword>
<dbReference type="Pfam" id="PF00224">
    <property type="entry name" value="PK"/>
    <property type="match status" value="7"/>
</dbReference>
<dbReference type="Gene3D" id="2.40.33.10">
    <property type="entry name" value="PK beta-barrel domain-like"/>
    <property type="match status" value="5"/>
</dbReference>
<dbReference type="PANTHER" id="PTHR11817">
    <property type="entry name" value="PYRUVATE KINASE"/>
    <property type="match status" value="1"/>
</dbReference>
<dbReference type="InterPro" id="IPR015793">
    <property type="entry name" value="Pyrv_Knase_brl"/>
</dbReference>
<keyword evidence="8 13" id="KW-0418">Kinase</keyword>
<evidence type="ECO:0000313" key="16">
    <source>
        <dbReference type="Proteomes" id="UP001642484"/>
    </source>
</evidence>
<dbReference type="PRINTS" id="PR01050">
    <property type="entry name" value="PYRUVTKNASE"/>
</dbReference>
<dbReference type="EC" id="2.7.1.40" evidence="4 13"/>
<feature type="domain" description="Pyruvate kinase barrel" evidence="14">
    <location>
        <begin position="1450"/>
        <end position="1740"/>
    </location>
</feature>
<feature type="domain" description="Pyruvate kinase barrel" evidence="14">
    <location>
        <begin position="723"/>
        <end position="799"/>
    </location>
</feature>
<evidence type="ECO:0000256" key="6">
    <source>
        <dbReference type="ARBA" id="ARBA00022723"/>
    </source>
</evidence>
<evidence type="ECO:0000256" key="8">
    <source>
        <dbReference type="ARBA" id="ARBA00022777"/>
    </source>
</evidence>
<dbReference type="Proteomes" id="UP001642484">
    <property type="component" value="Unassembled WGS sequence"/>
</dbReference>
<evidence type="ECO:0000256" key="2">
    <source>
        <dbReference type="ARBA" id="ARBA00004997"/>
    </source>
</evidence>
<feature type="domain" description="Pyruvate kinase barrel" evidence="14">
    <location>
        <begin position="1075"/>
        <end position="1409"/>
    </location>
</feature>
<protein>
    <recommendedName>
        <fullName evidence="4 13">Pyruvate kinase</fullName>
        <ecNumber evidence="4 13">2.7.1.40</ecNumber>
    </recommendedName>
</protein>
<keyword evidence="9" id="KW-0067">ATP-binding</keyword>
<evidence type="ECO:0000256" key="1">
    <source>
        <dbReference type="ARBA" id="ARBA00001958"/>
    </source>
</evidence>
<keyword evidence="12" id="KW-0670">Pyruvate</keyword>
<comment type="similarity">
    <text evidence="3 13">Belongs to the pyruvate kinase family.</text>
</comment>
<evidence type="ECO:0000256" key="10">
    <source>
        <dbReference type="ARBA" id="ARBA00022842"/>
    </source>
</evidence>
<evidence type="ECO:0000313" key="15">
    <source>
        <dbReference type="EMBL" id="CAK9098233.1"/>
    </source>
</evidence>
<comment type="cofactor">
    <cofactor evidence="1">
        <name>K(+)</name>
        <dbReference type="ChEBI" id="CHEBI:29103"/>
    </cofactor>
</comment>
<feature type="domain" description="Pyruvate kinase barrel" evidence="14">
    <location>
        <begin position="804"/>
        <end position="1025"/>
    </location>
</feature>
<dbReference type="SUPFAM" id="SSF51621">
    <property type="entry name" value="Phosphoenolpyruvate/pyruvate domain"/>
    <property type="match status" value="6"/>
</dbReference>
<keyword evidence="11 13" id="KW-0324">Glycolysis</keyword>
<evidence type="ECO:0000256" key="5">
    <source>
        <dbReference type="ARBA" id="ARBA00022679"/>
    </source>
</evidence>